<evidence type="ECO:0000256" key="3">
    <source>
        <dbReference type="ARBA" id="ARBA00007588"/>
    </source>
</evidence>
<dbReference type="Pfam" id="PF13434">
    <property type="entry name" value="Lys_Orn_oxgnase"/>
    <property type="match status" value="1"/>
</dbReference>
<proteinExistence type="inferred from homology"/>
<comment type="pathway">
    <text evidence="2">Siderophore biosynthesis.</text>
</comment>
<keyword evidence="5" id="KW-0274">FAD</keyword>
<dbReference type="GO" id="GO:0004497">
    <property type="term" value="F:monooxygenase activity"/>
    <property type="evidence" value="ECO:0007669"/>
    <property type="project" value="UniProtKB-KW"/>
</dbReference>
<dbReference type="EMBL" id="VZPQ01000013">
    <property type="protein sequence ID" value="KAB0564925.1"/>
    <property type="molecule type" value="Genomic_DNA"/>
</dbReference>
<evidence type="ECO:0000256" key="6">
    <source>
        <dbReference type="ARBA" id="ARBA00022857"/>
    </source>
</evidence>
<comment type="caution">
    <text evidence="8">The sequence shown here is derived from an EMBL/GenBank/DDBJ whole genome shotgun (WGS) entry which is preliminary data.</text>
</comment>
<keyword evidence="6" id="KW-0521">NADP</keyword>
<keyword evidence="4" id="KW-0285">Flavoprotein</keyword>
<comment type="similarity">
    <text evidence="3">Belongs to the lysine N(6)-hydroxylase/L-ornithine N(5)-oxygenase family.</text>
</comment>
<dbReference type="AlphaFoldDB" id="A0A6H9SJ89"/>
<name>A0A6H9SJ89_9PSED</name>
<dbReference type="RefSeq" id="WP_107338854.1">
    <property type="nucleotide sequence ID" value="NZ_FNUA01000002.1"/>
</dbReference>
<evidence type="ECO:0000256" key="7">
    <source>
        <dbReference type="ARBA" id="ARBA00023002"/>
    </source>
</evidence>
<evidence type="ECO:0000313" key="9">
    <source>
        <dbReference type="Proteomes" id="UP000423257"/>
    </source>
</evidence>
<sequence>MCSCHALTAQCIGVVGSNQNTVEVALDLIARLPDKDIYSLHRSFSIRPKGTSPFSDKVYFPEFIGR</sequence>
<dbReference type="InterPro" id="IPR025700">
    <property type="entry name" value="Lys/Orn_oxygenase"/>
</dbReference>
<accession>A0A6H9SJ89</accession>
<organism evidence="8 9">
    <name type="scientific">Pseudomonas palleroniana</name>
    <dbReference type="NCBI Taxonomy" id="191390"/>
    <lineage>
        <taxon>Bacteria</taxon>
        <taxon>Pseudomonadati</taxon>
        <taxon>Pseudomonadota</taxon>
        <taxon>Gammaproteobacteria</taxon>
        <taxon>Pseudomonadales</taxon>
        <taxon>Pseudomonadaceae</taxon>
        <taxon>Pseudomonas</taxon>
    </lineage>
</organism>
<evidence type="ECO:0000256" key="1">
    <source>
        <dbReference type="ARBA" id="ARBA00001974"/>
    </source>
</evidence>
<dbReference type="InterPro" id="IPR036188">
    <property type="entry name" value="FAD/NAD-bd_sf"/>
</dbReference>
<keyword evidence="7" id="KW-0560">Oxidoreductase</keyword>
<evidence type="ECO:0000256" key="4">
    <source>
        <dbReference type="ARBA" id="ARBA00022630"/>
    </source>
</evidence>
<gene>
    <name evidence="8" type="ORF">F7R03_20215</name>
</gene>
<evidence type="ECO:0000256" key="5">
    <source>
        <dbReference type="ARBA" id="ARBA00022827"/>
    </source>
</evidence>
<protein>
    <submittedName>
        <fullName evidence="8">SidA/IucD/PvdA family monooxygenase</fullName>
    </submittedName>
</protein>
<evidence type="ECO:0000256" key="2">
    <source>
        <dbReference type="ARBA" id="ARBA00004924"/>
    </source>
</evidence>
<evidence type="ECO:0000313" key="8">
    <source>
        <dbReference type="EMBL" id="KAB0564925.1"/>
    </source>
</evidence>
<keyword evidence="8" id="KW-0503">Monooxygenase</keyword>
<dbReference type="Gene3D" id="3.50.50.60">
    <property type="entry name" value="FAD/NAD(P)-binding domain"/>
    <property type="match status" value="1"/>
</dbReference>
<comment type="cofactor">
    <cofactor evidence="1">
        <name>FAD</name>
        <dbReference type="ChEBI" id="CHEBI:57692"/>
    </cofactor>
</comment>
<reference evidence="8 9" key="1">
    <citation type="submission" date="2019-09" db="EMBL/GenBank/DDBJ databases">
        <title>Draft genome sequences of 48 bacterial type strains from the CCUG.</title>
        <authorList>
            <person name="Tunovic T."/>
            <person name="Pineiro-Iglesias B."/>
            <person name="Unosson C."/>
            <person name="Inganas E."/>
            <person name="Ohlen M."/>
            <person name="Cardew S."/>
            <person name="Jensie-Markopoulos S."/>
            <person name="Salva-Serra F."/>
            <person name="Jaen-Luchoro D."/>
            <person name="Karlsson R."/>
            <person name="Svensson-Stadler L."/>
            <person name="Chun J."/>
            <person name="Moore E."/>
        </authorList>
    </citation>
    <scope>NUCLEOTIDE SEQUENCE [LARGE SCALE GENOMIC DNA]</scope>
    <source>
        <strain evidence="8 9">CCUG 51524</strain>
    </source>
</reference>
<dbReference type="Proteomes" id="UP000423257">
    <property type="component" value="Unassembled WGS sequence"/>
</dbReference>